<protein>
    <recommendedName>
        <fullName evidence="3">Toxin-antitoxin system YwqK family antitoxin</fullName>
    </recommendedName>
</protein>
<dbReference type="OrthoDB" id="1223552at2"/>
<organism evidence="1 2">
    <name type="scientific">Flagellimonas nanhaiensis</name>
    <dbReference type="NCBI Taxonomy" id="2292706"/>
    <lineage>
        <taxon>Bacteria</taxon>
        <taxon>Pseudomonadati</taxon>
        <taxon>Bacteroidota</taxon>
        <taxon>Flavobacteriia</taxon>
        <taxon>Flavobacteriales</taxon>
        <taxon>Flavobacteriaceae</taxon>
        <taxon>Flagellimonas</taxon>
    </lineage>
</organism>
<dbReference type="Proteomes" id="UP000261828">
    <property type="component" value="Unassembled WGS sequence"/>
</dbReference>
<accession>A0A371JPH6</accession>
<name>A0A371JPH6_9FLAO</name>
<reference evidence="1 2" key="1">
    <citation type="submission" date="2018-08" db="EMBL/GenBank/DDBJ databases">
        <title>Muricauda nanhaiensis sp. nov., isolated from seawater of the South China Sea.</title>
        <authorList>
            <person name="Dang Y."/>
        </authorList>
    </citation>
    <scope>NUCLEOTIDE SEQUENCE [LARGE SCALE GENOMIC DNA]</scope>
    <source>
        <strain evidence="1 2">SM1704</strain>
    </source>
</reference>
<dbReference type="Gene3D" id="3.90.930.1">
    <property type="match status" value="1"/>
</dbReference>
<sequence>MIRLAIALSLLFFVGKSKMYHREYYDNGLVKAEGWKQGDTKEDFWKHYFSNGKIQAQGHYKMDLKDGYWYFHNKEGKLEKEGHFKKGQQINWWLFYDANGKINHKCQLRNGVKNGYCLKYTDEELKSAEKYKNGKKIKEWFSFDNFKRENKLSDLK</sequence>
<proteinExistence type="predicted"/>
<evidence type="ECO:0008006" key="3">
    <source>
        <dbReference type="Google" id="ProtNLM"/>
    </source>
</evidence>
<dbReference type="AlphaFoldDB" id="A0A371JPH6"/>
<evidence type="ECO:0000313" key="2">
    <source>
        <dbReference type="Proteomes" id="UP000261828"/>
    </source>
</evidence>
<dbReference type="InterPro" id="IPR011652">
    <property type="entry name" value="MORN_2"/>
</dbReference>
<comment type="caution">
    <text evidence="1">The sequence shown here is derived from an EMBL/GenBank/DDBJ whole genome shotgun (WGS) entry which is preliminary data.</text>
</comment>
<gene>
    <name evidence="1" type="ORF">DX873_08510</name>
</gene>
<keyword evidence="2" id="KW-1185">Reference proteome</keyword>
<evidence type="ECO:0000313" key="1">
    <source>
        <dbReference type="EMBL" id="RDY59419.1"/>
    </source>
</evidence>
<dbReference type="Pfam" id="PF07661">
    <property type="entry name" value="MORN_2"/>
    <property type="match status" value="1"/>
</dbReference>
<dbReference type="RefSeq" id="WP_116184034.1">
    <property type="nucleotide sequence ID" value="NZ_QTJX01000002.1"/>
</dbReference>
<dbReference type="EMBL" id="QTJX01000002">
    <property type="protein sequence ID" value="RDY59419.1"/>
    <property type="molecule type" value="Genomic_DNA"/>
</dbReference>
<dbReference type="SUPFAM" id="SSF82185">
    <property type="entry name" value="Histone H3 K4-specific methyltransferase SET7/9 N-terminal domain"/>
    <property type="match status" value="1"/>
</dbReference>